<dbReference type="Gene3D" id="3.90.1200.10">
    <property type="match status" value="1"/>
</dbReference>
<keyword evidence="2" id="KW-0808">Transferase</keyword>
<dbReference type="Pfam" id="PF01636">
    <property type="entry name" value="APH"/>
    <property type="match status" value="1"/>
</dbReference>
<dbReference type="EMBL" id="AVBG01000015">
    <property type="protein sequence ID" value="KGP90196.1"/>
    <property type="molecule type" value="Genomic_DNA"/>
</dbReference>
<evidence type="ECO:0000313" key="3">
    <source>
        <dbReference type="Proteomes" id="UP000030153"/>
    </source>
</evidence>
<evidence type="ECO:0000259" key="1">
    <source>
        <dbReference type="Pfam" id="PF01636"/>
    </source>
</evidence>
<dbReference type="eggNOG" id="COG0510">
    <property type="taxonomic scope" value="Bacteria"/>
</dbReference>
<keyword evidence="3" id="KW-1185">Reference proteome</keyword>
<dbReference type="RefSeq" id="WP_036786541.1">
    <property type="nucleotide sequence ID" value="NZ_AVBG01000015.1"/>
</dbReference>
<reference evidence="2 3" key="1">
    <citation type="submission" date="2013-08" db="EMBL/GenBank/DDBJ databases">
        <title>Genome of Pontibacillus chungwhensis.</title>
        <authorList>
            <person name="Wang Q."/>
            <person name="Wang G."/>
        </authorList>
    </citation>
    <scope>NUCLEOTIDE SEQUENCE [LARGE SCALE GENOMIC DNA]</scope>
    <source>
        <strain evidence="2 3">BH030062</strain>
    </source>
</reference>
<dbReference type="PANTHER" id="PTHR40086">
    <property type="entry name" value="PHOSPHOTRANSFERASE YTMP-RELATED"/>
    <property type="match status" value="1"/>
</dbReference>
<organism evidence="2 3">
    <name type="scientific">Pontibacillus chungwhensis BH030062</name>
    <dbReference type="NCBI Taxonomy" id="1385513"/>
    <lineage>
        <taxon>Bacteria</taxon>
        <taxon>Bacillati</taxon>
        <taxon>Bacillota</taxon>
        <taxon>Bacilli</taxon>
        <taxon>Bacillales</taxon>
        <taxon>Bacillaceae</taxon>
        <taxon>Pontibacillus</taxon>
    </lineage>
</organism>
<dbReference type="InterPro" id="IPR002575">
    <property type="entry name" value="Aminoglycoside_PTrfase"/>
</dbReference>
<protein>
    <submittedName>
        <fullName evidence="2">Phosphotransferase</fullName>
    </submittedName>
</protein>
<proteinExistence type="predicted"/>
<comment type="caution">
    <text evidence="2">The sequence shown here is derived from an EMBL/GenBank/DDBJ whole genome shotgun (WGS) entry which is preliminary data.</text>
</comment>
<dbReference type="PANTHER" id="PTHR40086:SF1">
    <property type="entry name" value="CELL CYCLE REGULATOR CCRZ"/>
    <property type="match status" value="1"/>
</dbReference>
<dbReference type="SUPFAM" id="SSF56112">
    <property type="entry name" value="Protein kinase-like (PK-like)"/>
    <property type="match status" value="1"/>
</dbReference>
<sequence>MEQILGNDWTITPAGGSTGEAYYAHREGKRLFLKRNSSPFLAVLSAEGIVPKLVWTKRMENGDVITAQQWLEGRELKPEEIKHPRVAQLLSKIHHSSELLDLLMRLGKQPLDPIDYLNDLRKQEQCSSFINTQIEIHQALRYLDQQLPHVQNQKKVVCHSDMNHNNWLLTDADQLFLIDWDNAMVADPAMDLGMILHWYIPEEEWDVWLDTYGIELDKPLLVRMHWYIVAQTVSFIQWHKSRHEESEAARWLEDLKRLMVKLGIINI</sequence>
<dbReference type="InterPro" id="IPR011009">
    <property type="entry name" value="Kinase-like_dom_sf"/>
</dbReference>
<dbReference type="AlphaFoldDB" id="A0A0A2UUM1"/>
<dbReference type="Proteomes" id="UP000030153">
    <property type="component" value="Unassembled WGS sequence"/>
</dbReference>
<dbReference type="OrthoDB" id="3171511at2"/>
<name>A0A0A2UUM1_9BACI</name>
<dbReference type="STRING" id="1385513.N780_06515"/>
<dbReference type="GO" id="GO:0016740">
    <property type="term" value="F:transferase activity"/>
    <property type="evidence" value="ECO:0007669"/>
    <property type="project" value="UniProtKB-KW"/>
</dbReference>
<gene>
    <name evidence="2" type="ORF">N780_06515</name>
</gene>
<dbReference type="InterPro" id="IPR052077">
    <property type="entry name" value="CcrZ_PhaseVar_Mediator"/>
</dbReference>
<feature type="domain" description="Aminoglycoside phosphotransferase" evidence="1">
    <location>
        <begin position="14"/>
        <end position="217"/>
    </location>
</feature>
<accession>A0A0A2UUM1</accession>
<evidence type="ECO:0000313" key="2">
    <source>
        <dbReference type="EMBL" id="KGP90196.1"/>
    </source>
</evidence>